<feature type="domain" description="Methyltransferase type 11" evidence="1">
    <location>
        <begin position="62"/>
        <end position="154"/>
    </location>
</feature>
<dbReference type="PANTHER" id="PTHR43464">
    <property type="entry name" value="METHYLTRANSFERASE"/>
    <property type="match status" value="1"/>
</dbReference>
<dbReference type="AlphaFoldDB" id="A0A290QCE1"/>
<dbReference type="Pfam" id="PF08241">
    <property type="entry name" value="Methyltransf_11"/>
    <property type="match status" value="1"/>
</dbReference>
<name>A0A290QCE1_9BACT</name>
<dbReference type="EMBL" id="CP023344">
    <property type="protein sequence ID" value="ATC66123.1"/>
    <property type="molecule type" value="Genomic_DNA"/>
</dbReference>
<dbReference type="Gene3D" id="3.40.50.150">
    <property type="entry name" value="Vaccinia Virus protein VP39"/>
    <property type="match status" value="1"/>
</dbReference>
<dbReference type="GO" id="GO:0008757">
    <property type="term" value="F:S-adenosylmethionine-dependent methyltransferase activity"/>
    <property type="evidence" value="ECO:0007669"/>
    <property type="project" value="InterPro"/>
</dbReference>
<keyword evidence="2" id="KW-0489">Methyltransferase</keyword>
<gene>
    <name evidence="2" type="ORF">CMV30_12515</name>
</gene>
<dbReference type="GO" id="GO:0032259">
    <property type="term" value="P:methylation"/>
    <property type="evidence" value="ECO:0007669"/>
    <property type="project" value="UniProtKB-KW"/>
</dbReference>
<dbReference type="CDD" id="cd02440">
    <property type="entry name" value="AdoMet_MTases"/>
    <property type="match status" value="1"/>
</dbReference>
<dbReference type="PANTHER" id="PTHR43464:SF94">
    <property type="entry name" value="MALONYL-[ACYL-CARRIER PROTEIN] O-METHYLTRANSFERASE"/>
    <property type="match status" value="1"/>
</dbReference>
<reference evidence="2 3" key="1">
    <citation type="submission" date="2017-09" db="EMBL/GenBank/DDBJ databases">
        <title>Complete genome sequence of Verrucomicrobial strain HZ-65, isolated from freshwater.</title>
        <authorList>
            <person name="Choi A."/>
        </authorList>
    </citation>
    <scope>NUCLEOTIDE SEQUENCE [LARGE SCALE GENOMIC DNA]</scope>
    <source>
        <strain evidence="2 3">HZ-65</strain>
    </source>
</reference>
<accession>A0A290QCE1</accession>
<protein>
    <submittedName>
        <fullName evidence="2">SAM-dependent methyltransferase</fullName>
    </submittedName>
</protein>
<dbReference type="Proteomes" id="UP000217265">
    <property type="component" value="Chromosome"/>
</dbReference>
<dbReference type="SUPFAM" id="SSF53335">
    <property type="entry name" value="S-adenosyl-L-methionine-dependent methyltransferases"/>
    <property type="match status" value="1"/>
</dbReference>
<evidence type="ECO:0000313" key="3">
    <source>
        <dbReference type="Proteomes" id="UP000217265"/>
    </source>
</evidence>
<evidence type="ECO:0000313" key="2">
    <source>
        <dbReference type="EMBL" id="ATC66123.1"/>
    </source>
</evidence>
<sequence length="264" mass="29409">MVDEGVALRSYGPAGWGFPMNPDEYDKMAEVEDRMWYYRALHARLGDFLRRGLANTGAARVLDAGCGTGGLLRRLEGEEPAWTLSGVDHSALACSYAVRRTGADIREASVTALPFGAASFDGIVSADVLYQIERPVEALKEFYRCLRPGGVVVINVPAYRWLWSYHDEMVQSKHRFGRGEMIALMKEAGFAVERSTYWNTLPFPLVVVRRKLIRVRPSEGDVRMYPASVEAAFNAAMTLERAWLRNVGGLPFGSSVLVVGRRSR</sequence>
<dbReference type="InterPro" id="IPR013216">
    <property type="entry name" value="Methyltransf_11"/>
</dbReference>
<keyword evidence="2" id="KW-0808">Transferase</keyword>
<dbReference type="InterPro" id="IPR029063">
    <property type="entry name" value="SAM-dependent_MTases_sf"/>
</dbReference>
<organism evidence="2 3">
    <name type="scientific">Nibricoccus aquaticus</name>
    <dbReference type="NCBI Taxonomy" id="2576891"/>
    <lineage>
        <taxon>Bacteria</taxon>
        <taxon>Pseudomonadati</taxon>
        <taxon>Verrucomicrobiota</taxon>
        <taxon>Opitutia</taxon>
        <taxon>Opitutales</taxon>
        <taxon>Opitutaceae</taxon>
        <taxon>Nibricoccus</taxon>
    </lineage>
</organism>
<keyword evidence="3" id="KW-1185">Reference proteome</keyword>
<evidence type="ECO:0000259" key="1">
    <source>
        <dbReference type="Pfam" id="PF08241"/>
    </source>
</evidence>
<dbReference type="KEGG" id="vbh:CMV30_12515"/>
<dbReference type="OrthoDB" id="9757640at2"/>
<proteinExistence type="predicted"/>